<evidence type="ECO:0000256" key="5">
    <source>
        <dbReference type="ARBA" id="ARBA00022741"/>
    </source>
</evidence>
<evidence type="ECO:0000313" key="12">
    <source>
        <dbReference type="EMBL" id="AKU93292.1"/>
    </source>
</evidence>
<dbReference type="Gene3D" id="3.40.50.2300">
    <property type="match status" value="1"/>
</dbReference>
<dbReference type="PANTHER" id="PTHR43065:SF10">
    <property type="entry name" value="PEROXIDE STRESS-ACTIVATED HISTIDINE KINASE MAK3"/>
    <property type="match status" value="1"/>
</dbReference>
<dbReference type="InterPro" id="IPR004358">
    <property type="entry name" value="Sig_transdc_His_kin-like_C"/>
</dbReference>
<evidence type="ECO:0000256" key="7">
    <source>
        <dbReference type="ARBA" id="ARBA00022840"/>
    </source>
</evidence>
<dbReference type="Pfam" id="PF02518">
    <property type="entry name" value="HATPase_c"/>
    <property type="match status" value="1"/>
</dbReference>
<feature type="modified residue" description="4-aspartylphosphate" evidence="9">
    <location>
        <position position="52"/>
    </location>
</feature>
<dbReference type="SUPFAM" id="SSF55874">
    <property type="entry name" value="ATPase domain of HSP90 chaperone/DNA topoisomerase II/histidine kinase"/>
    <property type="match status" value="1"/>
</dbReference>
<dbReference type="InterPro" id="IPR036097">
    <property type="entry name" value="HisK_dim/P_sf"/>
</dbReference>
<evidence type="ECO:0000313" key="13">
    <source>
        <dbReference type="Proteomes" id="UP000055590"/>
    </source>
</evidence>
<dbReference type="AlphaFoldDB" id="A0A0K1PIG1"/>
<evidence type="ECO:0000259" key="10">
    <source>
        <dbReference type="PROSITE" id="PS50109"/>
    </source>
</evidence>
<gene>
    <name evidence="12" type="ORF">AKJ08_3679</name>
</gene>
<dbReference type="EMBL" id="CP012332">
    <property type="protein sequence ID" value="AKU93292.1"/>
    <property type="molecule type" value="Genomic_DNA"/>
</dbReference>
<dbReference type="KEGG" id="vin:AKJ08_3679"/>
<evidence type="ECO:0000256" key="6">
    <source>
        <dbReference type="ARBA" id="ARBA00022777"/>
    </source>
</evidence>
<organism evidence="12 13">
    <name type="scientific">Vulgatibacter incomptus</name>
    <dbReference type="NCBI Taxonomy" id="1391653"/>
    <lineage>
        <taxon>Bacteria</taxon>
        <taxon>Pseudomonadati</taxon>
        <taxon>Myxococcota</taxon>
        <taxon>Myxococcia</taxon>
        <taxon>Myxococcales</taxon>
        <taxon>Cystobacterineae</taxon>
        <taxon>Vulgatibacteraceae</taxon>
        <taxon>Vulgatibacter</taxon>
    </lineage>
</organism>
<dbReference type="RefSeq" id="WP_050727337.1">
    <property type="nucleotide sequence ID" value="NZ_CP012332.1"/>
</dbReference>
<comment type="catalytic activity">
    <reaction evidence="1">
        <text>ATP + protein L-histidine = ADP + protein N-phospho-L-histidine.</text>
        <dbReference type="EC" id="2.7.13.3"/>
    </reaction>
</comment>
<keyword evidence="3 9" id="KW-0597">Phosphoprotein</keyword>
<evidence type="ECO:0000259" key="11">
    <source>
        <dbReference type="PROSITE" id="PS50110"/>
    </source>
</evidence>
<dbReference type="PANTHER" id="PTHR43065">
    <property type="entry name" value="SENSOR HISTIDINE KINASE"/>
    <property type="match status" value="1"/>
</dbReference>
<dbReference type="Gene3D" id="3.30.565.10">
    <property type="entry name" value="Histidine kinase-like ATPase, C-terminal domain"/>
    <property type="match status" value="1"/>
</dbReference>
<evidence type="ECO:0000256" key="4">
    <source>
        <dbReference type="ARBA" id="ARBA00022679"/>
    </source>
</evidence>
<dbReference type="STRING" id="1391653.AKJ08_3679"/>
<keyword evidence="13" id="KW-1185">Reference proteome</keyword>
<dbReference type="PRINTS" id="PR00344">
    <property type="entry name" value="BCTRLSENSOR"/>
</dbReference>
<keyword evidence="8" id="KW-0902">Two-component regulatory system</keyword>
<dbReference type="Gene3D" id="1.10.287.130">
    <property type="match status" value="1"/>
</dbReference>
<evidence type="ECO:0000256" key="3">
    <source>
        <dbReference type="ARBA" id="ARBA00022553"/>
    </source>
</evidence>
<evidence type="ECO:0000256" key="9">
    <source>
        <dbReference type="PROSITE-ProRule" id="PRU00169"/>
    </source>
</evidence>
<evidence type="ECO:0000256" key="2">
    <source>
        <dbReference type="ARBA" id="ARBA00012438"/>
    </source>
</evidence>
<dbReference type="GO" id="GO:0000155">
    <property type="term" value="F:phosphorelay sensor kinase activity"/>
    <property type="evidence" value="ECO:0007669"/>
    <property type="project" value="InterPro"/>
</dbReference>
<dbReference type="GO" id="GO:0005524">
    <property type="term" value="F:ATP binding"/>
    <property type="evidence" value="ECO:0007669"/>
    <property type="project" value="UniProtKB-KW"/>
</dbReference>
<proteinExistence type="predicted"/>
<dbReference type="PROSITE" id="PS50109">
    <property type="entry name" value="HIS_KIN"/>
    <property type="match status" value="1"/>
</dbReference>
<dbReference type="CDD" id="cd17569">
    <property type="entry name" value="REC_HupR-like"/>
    <property type="match status" value="1"/>
</dbReference>
<feature type="domain" description="Response regulatory" evidence="11">
    <location>
        <begin position="4"/>
        <end position="118"/>
    </location>
</feature>
<dbReference type="PATRIC" id="fig|1391653.3.peg.3839"/>
<dbReference type="SUPFAM" id="SSF52172">
    <property type="entry name" value="CheY-like"/>
    <property type="match status" value="1"/>
</dbReference>
<dbReference type="Pfam" id="PF00072">
    <property type="entry name" value="Response_reg"/>
    <property type="match status" value="1"/>
</dbReference>
<evidence type="ECO:0000256" key="8">
    <source>
        <dbReference type="ARBA" id="ARBA00023012"/>
    </source>
</evidence>
<dbReference type="OrthoDB" id="9781147at2"/>
<sequence>MSAPILYVDDDQANLVIFESALEGVLPILTANSGPAALEILRSREISVLLTDQRMPGMSGVDLAEIAKVEFPETIRMMITAYSDLNAAIEAINRGQIHLYLRKPWDTRELRLSLQLARERYLVGRKVVEMETRLAATERLYSLGVISAGIAHEIRNPLGAMDANLHFVRQAVGDVQSKLEGIDARLTKKLTDVDEALADCTRSIEAIIEIMRSMELGANASDEGLVDLEEVVGLAVRSLRGRVQRVARLELDLARLQPIRGSRTKLGQVVLNLVINAVEAMDPALRATNQVKILQYARDDAYRLVVEDNGPGMPKDVLARVFDPFFTTKPSGGTGLGLAISRQIVEELGGSIDATSEVGVGTRFVVSLPIPE</sequence>
<dbReference type="PROSITE" id="PS50110">
    <property type="entry name" value="RESPONSE_REGULATORY"/>
    <property type="match status" value="1"/>
</dbReference>
<dbReference type="SUPFAM" id="SSF47384">
    <property type="entry name" value="Homodimeric domain of signal transducing histidine kinase"/>
    <property type="match status" value="1"/>
</dbReference>
<dbReference type="InterPro" id="IPR003594">
    <property type="entry name" value="HATPase_dom"/>
</dbReference>
<dbReference type="SMART" id="SM00448">
    <property type="entry name" value="REC"/>
    <property type="match status" value="1"/>
</dbReference>
<dbReference type="InterPro" id="IPR005467">
    <property type="entry name" value="His_kinase_dom"/>
</dbReference>
<reference evidence="12 13" key="1">
    <citation type="submission" date="2015-08" db="EMBL/GenBank/DDBJ databases">
        <authorList>
            <person name="Babu N.S."/>
            <person name="Beckwith C.J."/>
            <person name="Beseler K.G."/>
            <person name="Brison A."/>
            <person name="Carone J.V."/>
            <person name="Caskin T.P."/>
            <person name="Diamond M."/>
            <person name="Durham M.E."/>
            <person name="Foxe J.M."/>
            <person name="Go M."/>
            <person name="Henderson B.A."/>
            <person name="Jones I.B."/>
            <person name="McGettigan J.A."/>
            <person name="Micheletti S.J."/>
            <person name="Nasrallah M.E."/>
            <person name="Ortiz D."/>
            <person name="Piller C.R."/>
            <person name="Privatt S.R."/>
            <person name="Schneider S.L."/>
            <person name="Sharp S."/>
            <person name="Smith T.C."/>
            <person name="Stanton J.D."/>
            <person name="Ullery H.E."/>
            <person name="Wilson R.J."/>
            <person name="Serrano M.G."/>
            <person name="Buck G."/>
            <person name="Lee V."/>
            <person name="Wang Y."/>
            <person name="Carvalho R."/>
            <person name="Voegtly L."/>
            <person name="Shi R."/>
            <person name="Duckworth R."/>
            <person name="Johnson A."/>
            <person name="Loviza R."/>
            <person name="Walstead R."/>
            <person name="Shah Z."/>
            <person name="Kiflezghi M."/>
            <person name="Wade K."/>
            <person name="Ball S.L."/>
            <person name="Bradley K.W."/>
            <person name="Asai D.J."/>
            <person name="Bowman C.A."/>
            <person name="Russell D.A."/>
            <person name="Pope W.H."/>
            <person name="Jacobs-Sera D."/>
            <person name="Hendrix R.W."/>
            <person name="Hatfull G.F."/>
        </authorList>
    </citation>
    <scope>NUCLEOTIDE SEQUENCE [LARGE SCALE GENOMIC DNA]</scope>
    <source>
        <strain evidence="12 13">DSM 27710</strain>
    </source>
</reference>
<dbReference type="SMART" id="SM00387">
    <property type="entry name" value="HATPase_c"/>
    <property type="match status" value="1"/>
</dbReference>
<feature type="domain" description="Histidine kinase" evidence="10">
    <location>
        <begin position="149"/>
        <end position="372"/>
    </location>
</feature>
<dbReference type="InterPro" id="IPR036890">
    <property type="entry name" value="HATPase_C_sf"/>
</dbReference>
<dbReference type="Proteomes" id="UP000055590">
    <property type="component" value="Chromosome"/>
</dbReference>
<name>A0A0K1PIG1_9BACT</name>
<dbReference type="InterPro" id="IPR011006">
    <property type="entry name" value="CheY-like_superfamily"/>
</dbReference>
<keyword evidence="6" id="KW-0418">Kinase</keyword>
<keyword evidence="4" id="KW-0808">Transferase</keyword>
<keyword evidence="5" id="KW-0547">Nucleotide-binding</keyword>
<keyword evidence="7" id="KW-0067">ATP-binding</keyword>
<accession>A0A0K1PIG1</accession>
<dbReference type="InterPro" id="IPR001789">
    <property type="entry name" value="Sig_transdc_resp-reg_receiver"/>
</dbReference>
<evidence type="ECO:0000256" key="1">
    <source>
        <dbReference type="ARBA" id="ARBA00000085"/>
    </source>
</evidence>
<dbReference type="EC" id="2.7.13.3" evidence="2"/>
<protein>
    <recommendedName>
        <fullName evidence="2">histidine kinase</fullName>
        <ecNumber evidence="2">2.7.13.3</ecNumber>
    </recommendedName>
</protein>